<evidence type="ECO:0000313" key="1">
    <source>
        <dbReference type="EMBL" id="KAI4353511.1"/>
    </source>
</evidence>
<comment type="caution">
    <text evidence="1">The sequence shown here is derived from an EMBL/GenBank/DDBJ whole genome shotgun (WGS) entry which is preliminary data.</text>
</comment>
<accession>A0ACB9PY98</accession>
<sequence>MPLNDLIEHGSNEPSFLQSSLHTPTTPARSFVSEMMLVFSTITPSLSFLHRPLLGRSIFRQIAPKLSSLGKFSTREKGNSTIHKDPVMAEGALINSCLLDNGNYFMVGTIRVPFMNHQLLRNMQSCSLSSLARRNSSTENRSEDRSMSDPTPSSQTNTHSRKSQIHRRTRVDLGSHSEHNSRTSSERNASSPTKKSPATNFTSDLHESSLPSEFGKKRRNVYQNHSPAGDKLDSLFSYPQFDICPLGKGKDALLGASLHGKIKESCTENQGVTEQTILRPGMVLLKDYISHNEQAEIVESCRRLGLGPGGFYQPGYKYGAKLRLQMMCLGLDWDPQTRKYGKKRSVDDCEPPSIPDNFSRLVKGAIQKAHSLIKKETGLSNVEDILPSINPDICIVNFYSTNGRLGLHQDRDESRESLLKGLPVVSISIGDSAEFLYGDQRDIEKAEKVVLESGDVLIFGGESRHVFHGVSTIIPNSAPEMLLNQTHLRPGRLNLTFRQF</sequence>
<evidence type="ECO:0000313" key="2">
    <source>
        <dbReference type="Proteomes" id="UP000828941"/>
    </source>
</evidence>
<name>A0ACB9PY98_BAUVA</name>
<organism evidence="1 2">
    <name type="scientific">Bauhinia variegata</name>
    <name type="common">Purple orchid tree</name>
    <name type="synonym">Phanera variegata</name>
    <dbReference type="NCBI Taxonomy" id="167791"/>
    <lineage>
        <taxon>Eukaryota</taxon>
        <taxon>Viridiplantae</taxon>
        <taxon>Streptophyta</taxon>
        <taxon>Embryophyta</taxon>
        <taxon>Tracheophyta</taxon>
        <taxon>Spermatophyta</taxon>
        <taxon>Magnoliopsida</taxon>
        <taxon>eudicotyledons</taxon>
        <taxon>Gunneridae</taxon>
        <taxon>Pentapetalae</taxon>
        <taxon>rosids</taxon>
        <taxon>fabids</taxon>
        <taxon>Fabales</taxon>
        <taxon>Fabaceae</taxon>
        <taxon>Cercidoideae</taxon>
        <taxon>Cercideae</taxon>
        <taxon>Bauhiniinae</taxon>
        <taxon>Bauhinia</taxon>
    </lineage>
</organism>
<dbReference type="EMBL" id="CM039427">
    <property type="protein sequence ID" value="KAI4353511.1"/>
    <property type="molecule type" value="Genomic_DNA"/>
</dbReference>
<reference evidence="1 2" key="1">
    <citation type="journal article" date="2022" name="DNA Res.">
        <title>Chromosomal-level genome assembly of the orchid tree Bauhinia variegata (Leguminosae; Cercidoideae) supports the allotetraploid origin hypothesis of Bauhinia.</title>
        <authorList>
            <person name="Zhong Y."/>
            <person name="Chen Y."/>
            <person name="Zheng D."/>
            <person name="Pang J."/>
            <person name="Liu Y."/>
            <person name="Luo S."/>
            <person name="Meng S."/>
            <person name="Qian L."/>
            <person name="Wei D."/>
            <person name="Dai S."/>
            <person name="Zhou R."/>
        </authorList>
    </citation>
    <scope>NUCLEOTIDE SEQUENCE [LARGE SCALE GENOMIC DNA]</scope>
    <source>
        <strain evidence="1">BV-YZ2020</strain>
    </source>
</reference>
<dbReference type="Proteomes" id="UP000828941">
    <property type="component" value="Chromosome 2"/>
</dbReference>
<proteinExistence type="predicted"/>
<gene>
    <name evidence="1" type="ORF">L6164_002456</name>
</gene>
<protein>
    <submittedName>
        <fullName evidence="1">Uncharacterized protein</fullName>
    </submittedName>
</protein>
<keyword evidence="2" id="KW-1185">Reference proteome</keyword>